<keyword evidence="1" id="KW-1133">Transmembrane helix</keyword>
<dbReference type="InterPro" id="IPR021202">
    <property type="entry name" value="Rv3654c-like"/>
</dbReference>
<sequence length="119" mass="12193">MNAGTPRDRGAATALSAVVSLAVIALLWVGLQLGAVITARHRAEGAADLAALAAAAHAPYGEQIACDRANLVAQGMETHITQCRLDGWEARVTVRADLPEIALSGRNASARARAGPTGD</sequence>
<comment type="caution">
    <text evidence="4">The sequence shown here is derived from an EMBL/GenBank/DDBJ whole genome shotgun (WGS) entry which is preliminary data.</text>
</comment>
<evidence type="ECO:0000256" key="1">
    <source>
        <dbReference type="SAM" id="Phobius"/>
    </source>
</evidence>
<gene>
    <name evidence="3" type="ORF">GCM10009545_10420</name>
    <name evidence="4" type="ORF">GCM10011581_00170</name>
</gene>
<reference evidence="4 5" key="1">
    <citation type="journal article" date="2014" name="Int. J. Syst. Evol. Microbiol.">
        <title>Complete genome sequence of Corynebacterium casei LMG S-19264T (=DSM 44701T), isolated from a smear-ripened cheese.</title>
        <authorList>
            <consortium name="US DOE Joint Genome Institute (JGI-PGF)"/>
            <person name="Walter F."/>
            <person name="Albersmeier A."/>
            <person name="Kalinowski J."/>
            <person name="Ruckert C."/>
        </authorList>
    </citation>
    <scope>NUCLEOTIDE SEQUENCE [LARGE SCALE GENOMIC DNA]</scope>
    <source>
        <strain evidence="4 5">CGMCC 4.7206</strain>
    </source>
</reference>
<evidence type="ECO:0000313" key="5">
    <source>
        <dbReference type="Proteomes" id="UP000597989"/>
    </source>
</evidence>
<dbReference type="EMBL" id="BMMT01000001">
    <property type="protein sequence ID" value="GGI67338.1"/>
    <property type="molecule type" value="Genomic_DNA"/>
</dbReference>
<name>A0A917JKD8_9PSEU</name>
<dbReference type="AlphaFoldDB" id="A0A917JKD8"/>
<accession>A0A917JKD8</accession>
<reference evidence="3 6" key="2">
    <citation type="journal article" date="2019" name="Int. J. Syst. Evol. Microbiol.">
        <title>The Global Catalogue of Microorganisms (GCM) 10K type strain sequencing project: providing services to taxonomists for standard genome sequencing and annotation.</title>
        <authorList>
            <consortium name="The Broad Institute Genomics Platform"/>
            <consortium name="The Broad Institute Genome Sequencing Center for Infectious Disease"/>
            <person name="Wu L."/>
            <person name="Ma J."/>
        </authorList>
    </citation>
    <scope>NUCLEOTIDE SEQUENCE [LARGE SCALE GENOMIC DNA]</scope>
    <source>
        <strain evidence="3 6">JCM 10664</strain>
    </source>
</reference>
<evidence type="ECO:0000313" key="4">
    <source>
        <dbReference type="EMBL" id="GGI67338.1"/>
    </source>
</evidence>
<evidence type="ECO:0000259" key="2">
    <source>
        <dbReference type="Pfam" id="PF13400"/>
    </source>
</evidence>
<keyword evidence="1" id="KW-0812">Transmembrane</keyword>
<keyword evidence="6" id="KW-1185">Reference proteome</keyword>
<feature type="transmembrane region" description="Helical" evidence="1">
    <location>
        <begin position="12"/>
        <end position="31"/>
    </location>
</feature>
<organism evidence="4 5">
    <name type="scientific">Saccharopolyspora thermophila</name>
    <dbReference type="NCBI Taxonomy" id="89367"/>
    <lineage>
        <taxon>Bacteria</taxon>
        <taxon>Bacillati</taxon>
        <taxon>Actinomycetota</taxon>
        <taxon>Actinomycetes</taxon>
        <taxon>Pseudonocardiales</taxon>
        <taxon>Pseudonocardiaceae</taxon>
        <taxon>Saccharopolyspora</taxon>
    </lineage>
</organism>
<keyword evidence="1" id="KW-0472">Membrane</keyword>
<protein>
    <recommendedName>
        <fullName evidence="2">Putative Flp pilus-assembly TadG-like N-terminal domain-containing protein</fullName>
    </recommendedName>
</protein>
<reference evidence="4" key="3">
    <citation type="submission" date="2020-09" db="EMBL/GenBank/DDBJ databases">
        <authorList>
            <person name="Sun Q."/>
            <person name="Zhou Y."/>
        </authorList>
    </citation>
    <scope>NUCLEOTIDE SEQUENCE</scope>
    <source>
        <strain evidence="4">CGMCC 4.7206</strain>
    </source>
</reference>
<dbReference type="RefSeq" id="WP_229679714.1">
    <property type="nucleotide sequence ID" value="NZ_BAAAHC010000005.1"/>
</dbReference>
<feature type="domain" description="Putative Flp pilus-assembly TadG-like N-terminal" evidence="2">
    <location>
        <begin position="10"/>
        <end position="56"/>
    </location>
</feature>
<evidence type="ECO:0000313" key="6">
    <source>
        <dbReference type="Proteomes" id="UP001500220"/>
    </source>
</evidence>
<dbReference type="Proteomes" id="UP000597989">
    <property type="component" value="Unassembled WGS sequence"/>
</dbReference>
<dbReference type="Pfam" id="PF13400">
    <property type="entry name" value="Tad"/>
    <property type="match status" value="1"/>
</dbReference>
<proteinExistence type="predicted"/>
<dbReference type="EMBL" id="BAAAHC010000005">
    <property type="protein sequence ID" value="GAA0510324.1"/>
    <property type="molecule type" value="Genomic_DNA"/>
</dbReference>
<dbReference type="Proteomes" id="UP001500220">
    <property type="component" value="Unassembled WGS sequence"/>
</dbReference>
<dbReference type="InterPro" id="IPR028087">
    <property type="entry name" value="Tad_N"/>
</dbReference>
<evidence type="ECO:0000313" key="3">
    <source>
        <dbReference type="EMBL" id="GAA0510324.1"/>
    </source>
</evidence>
<reference evidence="3" key="4">
    <citation type="submission" date="2023-12" db="EMBL/GenBank/DDBJ databases">
        <authorList>
            <person name="Sun Q."/>
            <person name="Inoue M."/>
        </authorList>
    </citation>
    <scope>NUCLEOTIDE SEQUENCE</scope>
    <source>
        <strain evidence="3">JCM 10664</strain>
    </source>
</reference>
<dbReference type="NCBIfam" id="TIGR03816">
    <property type="entry name" value="tadE_like_DECH"/>
    <property type="match status" value="1"/>
</dbReference>